<dbReference type="EMBL" id="LAZR01028686">
    <property type="protein sequence ID" value="KKL61846.1"/>
    <property type="molecule type" value="Genomic_DNA"/>
</dbReference>
<reference evidence="1" key="1">
    <citation type="journal article" date="2015" name="Nature">
        <title>Complex archaea that bridge the gap between prokaryotes and eukaryotes.</title>
        <authorList>
            <person name="Spang A."/>
            <person name="Saw J.H."/>
            <person name="Jorgensen S.L."/>
            <person name="Zaremba-Niedzwiedzka K."/>
            <person name="Martijn J."/>
            <person name="Lind A.E."/>
            <person name="van Eijk R."/>
            <person name="Schleper C."/>
            <person name="Guy L."/>
            <person name="Ettema T.J."/>
        </authorList>
    </citation>
    <scope>NUCLEOTIDE SEQUENCE</scope>
</reference>
<comment type="caution">
    <text evidence="1">The sequence shown here is derived from an EMBL/GenBank/DDBJ whole genome shotgun (WGS) entry which is preliminary data.</text>
</comment>
<sequence>MKERLDGIHCYLDGQADADGVFGVYVPEDFRITKVSSFLTAANAGTAATIDIQDDGTDTDATA</sequence>
<evidence type="ECO:0000313" key="1">
    <source>
        <dbReference type="EMBL" id="KKL61846.1"/>
    </source>
</evidence>
<protein>
    <submittedName>
        <fullName evidence="1">Uncharacterized protein</fullName>
    </submittedName>
</protein>
<proteinExistence type="predicted"/>
<accession>A0A0F9E6L2</accession>
<dbReference type="AlphaFoldDB" id="A0A0F9E6L2"/>
<name>A0A0F9E6L2_9ZZZZ</name>
<gene>
    <name evidence="1" type="ORF">LCGC14_2191210</name>
</gene>
<feature type="non-terminal residue" evidence="1">
    <location>
        <position position="63"/>
    </location>
</feature>
<organism evidence="1">
    <name type="scientific">marine sediment metagenome</name>
    <dbReference type="NCBI Taxonomy" id="412755"/>
    <lineage>
        <taxon>unclassified sequences</taxon>
        <taxon>metagenomes</taxon>
        <taxon>ecological metagenomes</taxon>
    </lineage>
</organism>